<evidence type="ECO:0000313" key="7">
    <source>
        <dbReference type="Proteomes" id="UP001597519"/>
    </source>
</evidence>
<protein>
    <submittedName>
        <fullName evidence="6">MurR/RpiR family transcriptional regulator</fullName>
    </submittedName>
</protein>
<dbReference type="Pfam" id="PF01418">
    <property type="entry name" value="HTH_6"/>
    <property type="match status" value="1"/>
</dbReference>
<evidence type="ECO:0000256" key="3">
    <source>
        <dbReference type="ARBA" id="ARBA00023163"/>
    </source>
</evidence>
<dbReference type="PROSITE" id="PS51464">
    <property type="entry name" value="SIS"/>
    <property type="match status" value="1"/>
</dbReference>
<dbReference type="Gene3D" id="1.10.10.10">
    <property type="entry name" value="Winged helix-like DNA-binding domain superfamily/Winged helix DNA-binding domain"/>
    <property type="match status" value="1"/>
</dbReference>
<dbReference type="InterPro" id="IPR001347">
    <property type="entry name" value="SIS_dom"/>
</dbReference>
<dbReference type="InterPro" id="IPR000281">
    <property type="entry name" value="HTH_RpiR"/>
</dbReference>
<keyword evidence="7" id="KW-1185">Reference proteome</keyword>
<feature type="domain" description="HTH rpiR-type" evidence="4">
    <location>
        <begin position="1"/>
        <end position="77"/>
    </location>
</feature>
<organism evidence="6 7">
    <name type="scientific">Corticicoccus populi</name>
    <dbReference type="NCBI Taxonomy" id="1812821"/>
    <lineage>
        <taxon>Bacteria</taxon>
        <taxon>Bacillati</taxon>
        <taxon>Bacillota</taxon>
        <taxon>Bacilli</taxon>
        <taxon>Bacillales</taxon>
        <taxon>Staphylococcaceae</taxon>
        <taxon>Corticicoccus</taxon>
    </lineage>
</organism>
<sequence length="253" mass="29717">MILDKLVNQYYKELSENDLHIIKMIHTHISDMKKMKIQELASLSHTSVSSIHRLCRKLGFDGYSELKAYIKINKENNDNVQDLMEILNRDIQQTFNHLKHLDFDNLNQLIDQAPYIYIYGTGAAQVEVASDVQRLFLAIYKKSMLLKNELELERAIEQIHDNELLIIISLSGETRNFEEMIRLIKTRNVKYISVTTLRDNVLAQHAMFNLYVNTTPFTLYNGVENSSFLPYHMVFDVIIRKYSLWKEEIKALE</sequence>
<dbReference type="InterPro" id="IPR047640">
    <property type="entry name" value="RpiR-like"/>
</dbReference>
<dbReference type="Gene3D" id="3.40.50.10490">
    <property type="entry name" value="Glucose-6-phosphate isomerase like protein, domain 1"/>
    <property type="match status" value="1"/>
</dbReference>
<keyword evidence="1" id="KW-0805">Transcription regulation</keyword>
<evidence type="ECO:0000259" key="4">
    <source>
        <dbReference type="PROSITE" id="PS51071"/>
    </source>
</evidence>
<dbReference type="Pfam" id="PF01380">
    <property type="entry name" value="SIS"/>
    <property type="match status" value="1"/>
</dbReference>
<dbReference type="InterPro" id="IPR036388">
    <property type="entry name" value="WH-like_DNA-bd_sf"/>
</dbReference>
<dbReference type="Proteomes" id="UP001597519">
    <property type="component" value="Unassembled WGS sequence"/>
</dbReference>
<evidence type="ECO:0000256" key="2">
    <source>
        <dbReference type="ARBA" id="ARBA00023125"/>
    </source>
</evidence>
<evidence type="ECO:0000313" key="6">
    <source>
        <dbReference type="EMBL" id="MFD2830203.1"/>
    </source>
</evidence>
<dbReference type="RefSeq" id="WP_377772907.1">
    <property type="nucleotide sequence ID" value="NZ_JBHUOQ010000001.1"/>
</dbReference>
<dbReference type="SUPFAM" id="SSF46689">
    <property type="entry name" value="Homeodomain-like"/>
    <property type="match status" value="1"/>
</dbReference>
<dbReference type="PANTHER" id="PTHR30514:SF1">
    <property type="entry name" value="HTH-TYPE TRANSCRIPTIONAL REGULATOR HEXR-RELATED"/>
    <property type="match status" value="1"/>
</dbReference>
<keyword evidence="3" id="KW-0804">Transcription</keyword>
<dbReference type="PROSITE" id="PS51071">
    <property type="entry name" value="HTH_RPIR"/>
    <property type="match status" value="1"/>
</dbReference>
<dbReference type="SUPFAM" id="SSF53697">
    <property type="entry name" value="SIS domain"/>
    <property type="match status" value="1"/>
</dbReference>
<gene>
    <name evidence="6" type="ORF">ACFSX4_06930</name>
</gene>
<dbReference type="EMBL" id="JBHUOQ010000001">
    <property type="protein sequence ID" value="MFD2830203.1"/>
    <property type="molecule type" value="Genomic_DNA"/>
</dbReference>
<keyword evidence="2" id="KW-0238">DNA-binding</keyword>
<dbReference type="PANTHER" id="PTHR30514">
    <property type="entry name" value="GLUCOKINASE"/>
    <property type="match status" value="1"/>
</dbReference>
<evidence type="ECO:0000259" key="5">
    <source>
        <dbReference type="PROSITE" id="PS51464"/>
    </source>
</evidence>
<dbReference type="InterPro" id="IPR046348">
    <property type="entry name" value="SIS_dom_sf"/>
</dbReference>
<dbReference type="CDD" id="cd05013">
    <property type="entry name" value="SIS_RpiR"/>
    <property type="match status" value="1"/>
</dbReference>
<proteinExistence type="predicted"/>
<dbReference type="InterPro" id="IPR035472">
    <property type="entry name" value="RpiR-like_SIS"/>
</dbReference>
<accession>A0ABW5WYA4</accession>
<comment type="caution">
    <text evidence="6">The sequence shown here is derived from an EMBL/GenBank/DDBJ whole genome shotgun (WGS) entry which is preliminary data.</text>
</comment>
<dbReference type="InterPro" id="IPR009057">
    <property type="entry name" value="Homeodomain-like_sf"/>
</dbReference>
<name>A0ABW5WYA4_9STAP</name>
<evidence type="ECO:0000256" key="1">
    <source>
        <dbReference type="ARBA" id="ARBA00023015"/>
    </source>
</evidence>
<reference evidence="7" key="1">
    <citation type="journal article" date="2019" name="Int. J. Syst. Evol. Microbiol.">
        <title>The Global Catalogue of Microorganisms (GCM) 10K type strain sequencing project: providing services to taxonomists for standard genome sequencing and annotation.</title>
        <authorList>
            <consortium name="The Broad Institute Genomics Platform"/>
            <consortium name="The Broad Institute Genome Sequencing Center for Infectious Disease"/>
            <person name="Wu L."/>
            <person name="Ma J."/>
        </authorList>
    </citation>
    <scope>NUCLEOTIDE SEQUENCE [LARGE SCALE GENOMIC DNA]</scope>
    <source>
        <strain evidence="7">KCTC 33575</strain>
    </source>
</reference>
<feature type="domain" description="SIS" evidence="5">
    <location>
        <begin position="106"/>
        <end position="244"/>
    </location>
</feature>